<feature type="transmembrane region" description="Helical" evidence="9">
    <location>
        <begin position="218"/>
        <end position="235"/>
    </location>
</feature>
<accession>A0A7W9M4I8</accession>
<dbReference type="Gene3D" id="1.20.1720.10">
    <property type="entry name" value="Multidrug resistance protein D"/>
    <property type="match status" value="1"/>
</dbReference>
<feature type="domain" description="Major facilitator superfamily (MFS) profile" evidence="10">
    <location>
        <begin position="26"/>
        <end position="532"/>
    </location>
</feature>
<evidence type="ECO:0000313" key="11">
    <source>
        <dbReference type="EMBL" id="MBB5807162.1"/>
    </source>
</evidence>
<evidence type="ECO:0000256" key="6">
    <source>
        <dbReference type="ARBA" id="ARBA00022989"/>
    </source>
</evidence>
<dbReference type="PANTHER" id="PTHR23501">
    <property type="entry name" value="MAJOR FACILITATOR SUPERFAMILY"/>
    <property type="match status" value="1"/>
</dbReference>
<evidence type="ECO:0000256" key="2">
    <source>
        <dbReference type="ARBA" id="ARBA00007520"/>
    </source>
</evidence>
<feature type="transmembrane region" description="Helical" evidence="9">
    <location>
        <begin position="322"/>
        <end position="344"/>
    </location>
</feature>
<dbReference type="CDD" id="cd17502">
    <property type="entry name" value="MFS_Azr1_MDR_like"/>
    <property type="match status" value="1"/>
</dbReference>
<keyword evidence="5 9" id="KW-0812">Transmembrane</keyword>
<feature type="transmembrane region" description="Helical" evidence="9">
    <location>
        <begin position="23"/>
        <end position="48"/>
    </location>
</feature>
<dbReference type="EMBL" id="JACHMO010000001">
    <property type="protein sequence ID" value="MBB5807162.1"/>
    <property type="molecule type" value="Genomic_DNA"/>
</dbReference>
<dbReference type="PROSITE" id="PS50850">
    <property type="entry name" value="MFS"/>
    <property type="match status" value="1"/>
</dbReference>
<comment type="caution">
    <text evidence="11">The sequence shown here is derived from an EMBL/GenBank/DDBJ whole genome shotgun (WGS) entry which is preliminary data.</text>
</comment>
<feature type="transmembrane region" description="Helical" evidence="9">
    <location>
        <begin position="60"/>
        <end position="79"/>
    </location>
</feature>
<dbReference type="AlphaFoldDB" id="A0A7W9M4I8"/>
<feature type="transmembrane region" description="Helical" evidence="9">
    <location>
        <begin position="376"/>
        <end position="398"/>
    </location>
</feature>
<gene>
    <name evidence="11" type="ORF">F4560_006930</name>
</gene>
<evidence type="ECO:0000256" key="5">
    <source>
        <dbReference type="ARBA" id="ARBA00022692"/>
    </source>
</evidence>
<feature type="region of interest" description="Disordered" evidence="8">
    <location>
        <begin position="541"/>
        <end position="560"/>
    </location>
</feature>
<dbReference type="GO" id="GO:0005886">
    <property type="term" value="C:plasma membrane"/>
    <property type="evidence" value="ECO:0007669"/>
    <property type="project" value="UniProtKB-SubCell"/>
</dbReference>
<evidence type="ECO:0000259" key="10">
    <source>
        <dbReference type="PROSITE" id="PS50850"/>
    </source>
</evidence>
<sequence length="560" mass="59359">MSETTTRADAPPPGAALLTHRQILTILSGLLLGLFLAALDQMIVATAMKTIADELHGQTLQAWATTAYLITATVSTPLYGKLSDIFGRKPLYLTAISLFLVGSLLCGIADSMYELAAFRAVQGLGAGGLMSLAMAIMADITSPRERSRYAGYFMAVFGISSVAGPVVGGLFAGMESFLGTAGWRWVFLINVPIALIALVVVAKVLNIPHQRVNHRIDFAGAALLTLGLVPLLVVAEQGREWGWTSGTSIALYVVGVLGLIGFVFVQQRMGDEALLPLRLFKSHTFSLGNVVNFVLGAGMFGGMVSLPLYLQIVKGYSATESGLMMLPLTLGIMSAAATSGILTAKTGRYKVFPVVGFGLITVVLLLFSTVGTDTPIYQPLALMLFMGMGLGLCMQTLLVAIQNDSEPRDMGVATSSVTFFRQIGGTIGTAVFLSILFSTVGDKIRDGLSTAAGDPDFQAALARPENREFAAGMQSGTDFDLDNTEFLTTLDPVLARPFLDGFSGSIDLVFLVGGLVTLVGFVAIWFLREAPLSNRSGLERVQDAKAAKDGQDESAPISMH</sequence>
<proteinExistence type="inferred from homology"/>
<feature type="transmembrane region" description="Helical" evidence="9">
    <location>
        <begin position="91"/>
        <end position="110"/>
    </location>
</feature>
<protein>
    <submittedName>
        <fullName evidence="11">EmrB/QacA subfamily drug resistance transporter</fullName>
    </submittedName>
</protein>
<dbReference type="NCBIfam" id="TIGR00711">
    <property type="entry name" value="efflux_EmrB"/>
    <property type="match status" value="1"/>
</dbReference>
<evidence type="ECO:0000256" key="4">
    <source>
        <dbReference type="ARBA" id="ARBA00022475"/>
    </source>
</evidence>
<feature type="transmembrane region" description="Helical" evidence="9">
    <location>
        <begin position="116"/>
        <end position="137"/>
    </location>
</feature>
<keyword evidence="6 9" id="KW-1133">Transmembrane helix</keyword>
<feature type="transmembrane region" description="Helical" evidence="9">
    <location>
        <begin position="419"/>
        <end position="440"/>
    </location>
</feature>
<feature type="transmembrane region" description="Helical" evidence="9">
    <location>
        <begin position="508"/>
        <end position="527"/>
    </location>
</feature>
<organism evidence="11 12">
    <name type="scientific">Saccharothrix ecbatanensis</name>
    <dbReference type="NCBI Taxonomy" id="1105145"/>
    <lineage>
        <taxon>Bacteria</taxon>
        <taxon>Bacillati</taxon>
        <taxon>Actinomycetota</taxon>
        <taxon>Actinomycetes</taxon>
        <taxon>Pseudonocardiales</taxon>
        <taxon>Pseudonocardiaceae</taxon>
        <taxon>Saccharothrix</taxon>
    </lineage>
</organism>
<dbReference type="PANTHER" id="PTHR23501:SF197">
    <property type="entry name" value="COMD"/>
    <property type="match status" value="1"/>
</dbReference>
<dbReference type="Proteomes" id="UP000552097">
    <property type="component" value="Unassembled WGS sequence"/>
</dbReference>
<dbReference type="InterPro" id="IPR011701">
    <property type="entry name" value="MFS"/>
</dbReference>
<dbReference type="FunFam" id="1.20.1720.10:FF:000004">
    <property type="entry name" value="EmrB/QacA family drug resistance transporter"/>
    <property type="match status" value="1"/>
</dbReference>
<evidence type="ECO:0000256" key="9">
    <source>
        <dbReference type="SAM" id="Phobius"/>
    </source>
</evidence>
<dbReference type="Gene3D" id="1.20.1250.20">
    <property type="entry name" value="MFS general substrate transporter like domains"/>
    <property type="match status" value="1"/>
</dbReference>
<comment type="subcellular location">
    <subcellularLocation>
        <location evidence="1">Cell membrane</location>
        <topology evidence="1">Multi-pass membrane protein</topology>
    </subcellularLocation>
</comment>
<dbReference type="SUPFAM" id="SSF103473">
    <property type="entry name" value="MFS general substrate transporter"/>
    <property type="match status" value="1"/>
</dbReference>
<evidence type="ECO:0000256" key="7">
    <source>
        <dbReference type="ARBA" id="ARBA00023136"/>
    </source>
</evidence>
<feature type="transmembrane region" description="Helical" evidence="9">
    <location>
        <begin position="351"/>
        <end position="370"/>
    </location>
</feature>
<dbReference type="PRINTS" id="PR01036">
    <property type="entry name" value="TCRTETB"/>
</dbReference>
<keyword evidence="3" id="KW-0813">Transport</keyword>
<dbReference type="InterPro" id="IPR004638">
    <property type="entry name" value="EmrB-like"/>
</dbReference>
<feature type="transmembrane region" description="Helical" evidence="9">
    <location>
        <begin position="286"/>
        <end position="310"/>
    </location>
</feature>
<name>A0A7W9M4I8_9PSEU</name>
<evidence type="ECO:0000256" key="8">
    <source>
        <dbReference type="SAM" id="MobiDB-lite"/>
    </source>
</evidence>
<dbReference type="InterPro" id="IPR020846">
    <property type="entry name" value="MFS_dom"/>
</dbReference>
<evidence type="ECO:0000256" key="3">
    <source>
        <dbReference type="ARBA" id="ARBA00022448"/>
    </source>
</evidence>
<feature type="compositionally biased region" description="Basic and acidic residues" evidence="8">
    <location>
        <begin position="541"/>
        <end position="551"/>
    </location>
</feature>
<keyword evidence="12" id="KW-1185">Reference proteome</keyword>
<dbReference type="RefSeq" id="WP_184927214.1">
    <property type="nucleotide sequence ID" value="NZ_JACHMO010000001.1"/>
</dbReference>
<comment type="similarity">
    <text evidence="2">Belongs to the major facilitator superfamily. TCR/Tet family.</text>
</comment>
<dbReference type="GO" id="GO:0022857">
    <property type="term" value="F:transmembrane transporter activity"/>
    <property type="evidence" value="ECO:0007669"/>
    <property type="project" value="InterPro"/>
</dbReference>
<evidence type="ECO:0000256" key="1">
    <source>
        <dbReference type="ARBA" id="ARBA00004651"/>
    </source>
</evidence>
<reference evidence="11 12" key="1">
    <citation type="submission" date="2020-08" db="EMBL/GenBank/DDBJ databases">
        <title>Sequencing the genomes of 1000 actinobacteria strains.</title>
        <authorList>
            <person name="Klenk H.-P."/>
        </authorList>
    </citation>
    <scope>NUCLEOTIDE SEQUENCE [LARGE SCALE GENOMIC DNA]</scope>
    <source>
        <strain evidence="11 12">DSM 45486</strain>
    </source>
</reference>
<evidence type="ECO:0000313" key="12">
    <source>
        <dbReference type="Proteomes" id="UP000552097"/>
    </source>
</evidence>
<keyword evidence="7 9" id="KW-0472">Membrane</keyword>
<feature type="transmembrane region" description="Helical" evidence="9">
    <location>
        <begin position="185"/>
        <end position="206"/>
    </location>
</feature>
<feature type="transmembrane region" description="Helical" evidence="9">
    <location>
        <begin position="241"/>
        <end position="265"/>
    </location>
</feature>
<dbReference type="Pfam" id="PF07690">
    <property type="entry name" value="MFS_1"/>
    <property type="match status" value="1"/>
</dbReference>
<dbReference type="InterPro" id="IPR036259">
    <property type="entry name" value="MFS_trans_sf"/>
</dbReference>
<feature type="transmembrane region" description="Helical" evidence="9">
    <location>
        <begin position="149"/>
        <end position="173"/>
    </location>
</feature>
<keyword evidence="4" id="KW-1003">Cell membrane</keyword>